<evidence type="ECO:0000313" key="2">
    <source>
        <dbReference type="WBParaSite" id="JU765_v2.g20276.t1"/>
    </source>
</evidence>
<protein>
    <submittedName>
        <fullName evidence="2">Uncharacterized protein</fullName>
    </submittedName>
</protein>
<name>A0AC34QXJ6_9BILA</name>
<proteinExistence type="predicted"/>
<organism evidence="1 2">
    <name type="scientific">Panagrolaimus sp. JU765</name>
    <dbReference type="NCBI Taxonomy" id="591449"/>
    <lineage>
        <taxon>Eukaryota</taxon>
        <taxon>Metazoa</taxon>
        <taxon>Ecdysozoa</taxon>
        <taxon>Nematoda</taxon>
        <taxon>Chromadorea</taxon>
        <taxon>Rhabditida</taxon>
        <taxon>Tylenchina</taxon>
        <taxon>Panagrolaimomorpha</taxon>
        <taxon>Panagrolaimoidea</taxon>
        <taxon>Panagrolaimidae</taxon>
        <taxon>Panagrolaimus</taxon>
    </lineage>
</organism>
<sequence length="741" mass="81843">MKFTDASKCPSPACACNFVAFGDNLISPRHFTTTKNQPKVLLNGSKFINFFEPFKTEIMFGDESSVFGTPSGSVDASVWKPHPSHDLSNHNSKLNTWAPPGTRNKDFVYDDASAKAAWNSGRSGANIGGDKPLVNAWGPPELVSNDLALETELMQMSIGKPPEQYVGHGGPPQWGRQEVNQATPWDVDANGMARPPFGGPEGMPGPPPGRGFMQQPMHFDNGNQQWRQWDNDFGGNKGPEFPGPEFPGPPFGAPQIPGQFNHGRMNNFVPPQQGNFNERMPFQIRNGPPLHHGGPHQPQQPWMDNKFGGHQMHHPMNQPNPQGRFPFGHPGQQPPPNGPPNLMIFPFGHPGQQPPPNGPPNLMMSGRPPLMAMQPPHHPHHPTNPPPNFQMGTFQPSMPNDDAFWQDPNGELRKWQRDTGTAVWGDPAKQNFFSASEIRRWIQPPSDSDEENILTPDPLREGKEDMESGWGPPPAPPGQKGQPGNVMPQPMNPMGWNEPIQRGPPQTGQFVPPGPAAFHPGPVPTGPPANGWGGNPSSADWTRSGAVAFQQQGGFDNFHANAANTNNQPEDARRLADKIRLLERKGYLDVSLLNNINNQPPAILQQLNHMLHRVQQLDALEMQAKRICFDPQKKAELDKLHEAIDEEKRDLEEYKNQIHAALRGSSGSTDEMPSEEQLQDLAPTSLGSGVGQLCLNFVKNFASNQKNPKITFQIFLTFAFSEKNTPTQNYVYAFFLNSKII</sequence>
<evidence type="ECO:0000313" key="1">
    <source>
        <dbReference type="Proteomes" id="UP000887576"/>
    </source>
</evidence>
<accession>A0AC34QXJ6</accession>
<dbReference type="Proteomes" id="UP000887576">
    <property type="component" value="Unplaced"/>
</dbReference>
<dbReference type="WBParaSite" id="JU765_v2.g20276.t1">
    <property type="protein sequence ID" value="JU765_v2.g20276.t1"/>
    <property type="gene ID" value="JU765_v2.g20276"/>
</dbReference>
<reference evidence="2" key="1">
    <citation type="submission" date="2022-11" db="UniProtKB">
        <authorList>
            <consortium name="WormBaseParasite"/>
        </authorList>
    </citation>
    <scope>IDENTIFICATION</scope>
</reference>